<dbReference type="EMBL" id="JBHUFC010000002">
    <property type="protein sequence ID" value="MFD1786963.1"/>
    <property type="molecule type" value="Genomic_DNA"/>
</dbReference>
<evidence type="ECO:0008006" key="3">
    <source>
        <dbReference type="Google" id="ProtNLM"/>
    </source>
</evidence>
<dbReference type="Proteomes" id="UP001597283">
    <property type="component" value="Unassembled WGS sequence"/>
</dbReference>
<dbReference type="RefSeq" id="WP_380939338.1">
    <property type="nucleotide sequence ID" value="NZ_JBHUFC010000002.1"/>
</dbReference>
<comment type="caution">
    <text evidence="1">The sequence shown here is derived from an EMBL/GenBank/DDBJ whole genome shotgun (WGS) entry which is preliminary data.</text>
</comment>
<sequence>MALIVLDLRAGGKILVNTDHIVSARKAAIGVEVTMTNGEPFVINYEHVAHLVRHIEEVTGPMPMA</sequence>
<organism evidence="1 2">
    <name type="scientific">Sphingomonas floccifaciens</name>
    <dbReference type="NCBI Taxonomy" id="1844115"/>
    <lineage>
        <taxon>Bacteria</taxon>
        <taxon>Pseudomonadati</taxon>
        <taxon>Pseudomonadota</taxon>
        <taxon>Alphaproteobacteria</taxon>
        <taxon>Sphingomonadales</taxon>
        <taxon>Sphingomonadaceae</taxon>
        <taxon>Sphingomonas</taxon>
    </lineage>
</organism>
<accession>A0ABW4NA25</accession>
<protein>
    <recommendedName>
        <fullName evidence="3">Flagellar FlbD family protein</fullName>
    </recommendedName>
</protein>
<evidence type="ECO:0000313" key="2">
    <source>
        <dbReference type="Proteomes" id="UP001597283"/>
    </source>
</evidence>
<keyword evidence="2" id="KW-1185">Reference proteome</keyword>
<evidence type="ECO:0000313" key="1">
    <source>
        <dbReference type="EMBL" id="MFD1786963.1"/>
    </source>
</evidence>
<reference evidence="2" key="1">
    <citation type="journal article" date="2019" name="Int. J. Syst. Evol. Microbiol.">
        <title>The Global Catalogue of Microorganisms (GCM) 10K type strain sequencing project: providing services to taxonomists for standard genome sequencing and annotation.</title>
        <authorList>
            <consortium name="The Broad Institute Genomics Platform"/>
            <consortium name="The Broad Institute Genome Sequencing Center for Infectious Disease"/>
            <person name="Wu L."/>
            <person name="Ma J."/>
        </authorList>
    </citation>
    <scope>NUCLEOTIDE SEQUENCE [LARGE SCALE GENOMIC DNA]</scope>
    <source>
        <strain evidence="2">Q85</strain>
    </source>
</reference>
<proteinExistence type="predicted"/>
<name>A0ABW4NA25_9SPHN</name>
<gene>
    <name evidence="1" type="ORF">ACFSC3_05195</name>
</gene>